<dbReference type="Gene3D" id="3.40.630.30">
    <property type="match status" value="1"/>
</dbReference>
<dbReference type="Proteomes" id="UP000772591">
    <property type="component" value="Unassembled WGS sequence"/>
</dbReference>
<name>A0ABS3AIG2_9PSED</name>
<gene>
    <name evidence="2" type="ORF">IMW75_12800</name>
</gene>
<dbReference type="PANTHER" id="PTHR42919">
    <property type="entry name" value="N-ALPHA-ACETYLTRANSFERASE"/>
    <property type="match status" value="1"/>
</dbReference>
<evidence type="ECO:0000313" key="3">
    <source>
        <dbReference type="Proteomes" id="UP000772591"/>
    </source>
</evidence>
<dbReference type="CDD" id="cd04301">
    <property type="entry name" value="NAT_SF"/>
    <property type="match status" value="1"/>
</dbReference>
<feature type="domain" description="N-acetyltransferase" evidence="1">
    <location>
        <begin position="3"/>
        <end position="156"/>
    </location>
</feature>
<dbReference type="PANTHER" id="PTHR42919:SF20">
    <property type="entry name" value="GCN5-RELATED N-ACETYLTRANSFERASE 10, CHLOROPLASTIC"/>
    <property type="match status" value="1"/>
</dbReference>
<proteinExistence type="predicted"/>
<dbReference type="InterPro" id="IPR051556">
    <property type="entry name" value="N-term/lysine_N-AcTrnsfr"/>
</dbReference>
<dbReference type="EMBL" id="JADEVO010000015">
    <property type="protein sequence ID" value="MBN3966151.1"/>
    <property type="molecule type" value="Genomic_DNA"/>
</dbReference>
<accession>A0ABS3AIG2</accession>
<dbReference type="Pfam" id="PF00583">
    <property type="entry name" value="Acetyltransf_1"/>
    <property type="match status" value="1"/>
</dbReference>
<protein>
    <submittedName>
        <fullName evidence="2">GNAT family N-acetyltransferase</fullName>
    </submittedName>
</protein>
<dbReference type="SUPFAM" id="SSF55729">
    <property type="entry name" value="Acyl-CoA N-acyltransferases (Nat)"/>
    <property type="match status" value="1"/>
</dbReference>
<reference evidence="2 3" key="1">
    <citation type="journal article" date="2021" name="Int. J. Syst. Evol. Microbiol.">
        <title>Pseudomonas piscium sp. nov., Pseudomonas pisciculturae sp. nov., Pseudomonas mucoides sp. nov. and Pseudomonas neuropathica sp. nov. isolated from rainbow trout.</title>
        <authorList>
            <person name="Duman M."/>
            <person name="Mulet M."/>
            <person name="Altun S."/>
            <person name="Saticioglu I.B."/>
            <person name="Gomila M."/>
            <person name="Lalucat J."/>
            <person name="Garcia-Valdes E."/>
        </authorList>
    </citation>
    <scope>NUCLEOTIDE SEQUENCE [LARGE SCALE GENOMIC DNA]</scope>
    <source>
        <strain evidence="2 3">LMG 28632</strain>
    </source>
</reference>
<dbReference type="PROSITE" id="PS51186">
    <property type="entry name" value="GNAT"/>
    <property type="match status" value="1"/>
</dbReference>
<sequence>MMIVLEPMSAASFERFKAYSVADFAAQMQRTGEWEIDRAPALAEASFAQLLPEGLLTADNYLFDIKDRALGECVGAIWAGVVEEERREGFIFDLVIHEPYRRQGYAKLAMREIEAFFVTLDVRSIALEVYFDNAGARRLYDESGYQVTSQSMRKML</sequence>
<dbReference type="InterPro" id="IPR000182">
    <property type="entry name" value="GNAT_dom"/>
</dbReference>
<dbReference type="InterPro" id="IPR016181">
    <property type="entry name" value="Acyl_CoA_acyltransferase"/>
</dbReference>
<evidence type="ECO:0000313" key="2">
    <source>
        <dbReference type="EMBL" id="MBN3966151.1"/>
    </source>
</evidence>
<dbReference type="RefSeq" id="WP_205892792.1">
    <property type="nucleotide sequence ID" value="NZ_JADEVO010000015.1"/>
</dbReference>
<evidence type="ECO:0000259" key="1">
    <source>
        <dbReference type="PROSITE" id="PS51186"/>
    </source>
</evidence>
<organism evidence="2 3">
    <name type="scientific">Pseudomonas gregormendelii</name>
    <dbReference type="NCBI Taxonomy" id="1628277"/>
    <lineage>
        <taxon>Bacteria</taxon>
        <taxon>Pseudomonadati</taxon>
        <taxon>Pseudomonadota</taxon>
        <taxon>Gammaproteobacteria</taxon>
        <taxon>Pseudomonadales</taxon>
        <taxon>Pseudomonadaceae</taxon>
        <taxon>Pseudomonas</taxon>
    </lineage>
</organism>
<keyword evidence="3" id="KW-1185">Reference proteome</keyword>
<comment type="caution">
    <text evidence="2">The sequence shown here is derived from an EMBL/GenBank/DDBJ whole genome shotgun (WGS) entry which is preliminary data.</text>
</comment>